<evidence type="ECO:0000256" key="3">
    <source>
        <dbReference type="ARBA" id="ARBA00023125"/>
    </source>
</evidence>
<dbReference type="SUPFAM" id="SSF46785">
    <property type="entry name" value="Winged helix' DNA-binding domain"/>
    <property type="match status" value="1"/>
</dbReference>
<dbReference type="PANTHER" id="PTHR30537">
    <property type="entry name" value="HTH-TYPE TRANSCRIPTIONAL REGULATOR"/>
    <property type="match status" value="1"/>
</dbReference>
<dbReference type="InterPro" id="IPR036390">
    <property type="entry name" value="WH_DNA-bd_sf"/>
</dbReference>
<dbReference type="InterPro" id="IPR036388">
    <property type="entry name" value="WH-like_DNA-bd_sf"/>
</dbReference>
<dbReference type="Gene3D" id="3.40.190.290">
    <property type="match status" value="1"/>
</dbReference>
<dbReference type="Gene3D" id="1.10.10.10">
    <property type="entry name" value="Winged helix-like DNA-binding domain superfamily/Winged helix DNA-binding domain"/>
    <property type="match status" value="1"/>
</dbReference>
<dbReference type="SUPFAM" id="SSF53850">
    <property type="entry name" value="Periplasmic binding protein-like II"/>
    <property type="match status" value="1"/>
</dbReference>
<accession>A0AAV3U2G9</accession>
<dbReference type="GO" id="GO:0043565">
    <property type="term" value="F:sequence-specific DNA binding"/>
    <property type="evidence" value="ECO:0007669"/>
    <property type="project" value="TreeGrafter"/>
</dbReference>
<dbReference type="Proteomes" id="UP001409585">
    <property type="component" value="Unassembled WGS sequence"/>
</dbReference>
<keyword evidence="7" id="KW-1185">Reference proteome</keyword>
<evidence type="ECO:0000256" key="1">
    <source>
        <dbReference type="ARBA" id="ARBA00009437"/>
    </source>
</evidence>
<keyword evidence="4" id="KW-0804">Transcription</keyword>
<dbReference type="PROSITE" id="PS50931">
    <property type="entry name" value="HTH_LYSR"/>
    <property type="match status" value="1"/>
</dbReference>
<dbReference type="CDD" id="cd08474">
    <property type="entry name" value="PBP2_CrgA_like_5"/>
    <property type="match status" value="1"/>
</dbReference>
<dbReference type="GO" id="GO:0003700">
    <property type="term" value="F:DNA-binding transcription factor activity"/>
    <property type="evidence" value="ECO:0007669"/>
    <property type="project" value="InterPro"/>
</dbReference>
<proteinExistence type="inferred from homology"/>
<evidence type="ECO:0000313" key="6">
    <source>
        <dbReference type="EMBL" id="GAA4943579.1"/>
    </source>
</evidence>
<feature type="domain" description="HTH lysR-type" evidence="5">
    <location>
        <begin position="25"/>
        <end position="82"/>
    </location>
</feature>
<gene>
    <name evidence="6" type="ORF">GCM10025791_23040</name>
</gene>
<dbReference type="AlphaFoldDB" id="A0AAV3U2G9"/>
<comment type="similarity">
    <text evidence="1">Belongs to the LysR transcriptional regulatory family.</text>
</comment>
<dbReference type="GO" id="GO:0006351">
    <property type="term" value="P:DNA-templated transcription"/>
    <property type="evidence" value="ECO:0007669"/>
    <property type="project" value="TreeGrafter"/>
</dbReference>
<protein>
    <submittedName>
        <fullName evidence="6">LysR family transcriptional regulator</fullName>
    </submittedName>
</protein>
<dbReference type="FunFam" id="1.10.10.10:FF:000001">
    <property type="entry name" value="LysR family transcriptional regulator"/>
    <property type="match status" value="1"/>
</dbReference>
<comment type="caution">
    <text evidence="6">The sequence shown here is derived from an EMBL/GenBank/DDBJ whole genome shotgun (WGS) entry which is preliminary data.</text>
</comment>
<dbReference type="Pfam" id="PF03466">
    <property type="entry name" value="LysR_substrate"/>
    <property type="match status" value="1"/>
</dbReference>
<dbReference type="InterPro" id="IPR000847">
    <property type="entry name" value="LysR_HTH_N"/>
</dbReference>
<keyword evidence="3" id="KW-0238">DNA-binding</keyword>
<dbReference type="PRINTS" id="PR00039">
    <property type="entry name" value="HTHLYSR"/>
</dbReference>
<dbReference type="InterPro" id="IPR058163">
    <property type="entry name" value="LysR-type_TF_proteobact-type"/>
</dbReference>
<keyword evidence="2" id="KW-0805">Transcription regulation</keyword>
<evidence type="ECO:0000256" key="4">
    <source>
        <dbReference type="ARBA" id="ARBA00023163"/>
    </source>
</evidence>
<dbReference type="InterPro" id="IPR005119">
    <property type="entry name" value="LysR_subst-bd"/>
</dbReference>
<name>A0AAV3U2G9_9ALTE</name>
<evidence type="ECO:0000256" key="2">
    <source>
        <dbReference type="ARBA" id="ARBA00023015"/>
    </source>
</evidence>
<sequence length="320" mass="35741">MGANSLGLDRLNWHFILLGSCMKRDELSDLAVFLVVAEESNFTRASVRLGVSQSAVSHAMRRLEESIGVKLLNRTSRRVSTTDAGEKLLAALLPGFSQIDARIEELRLLGDAPRGLVRIATSKAAARTLLWPAISQLVRDYPEVQIELNVESKLTDLVEERYDAGVRLLEAVSPDMIAVKIGPKLRMAAVASPQYFAANGVPQHPDDLDKHTCIGIRFHSRVGVYDWEFEKDGAEIVKKVNGPLVFSDSTFCVEAAKDHHGITLVLESEIELQLREGSLQRVLQDWCEPFDGFHLCYSGRRQISSAFRLVIDRLRYRGDQ</sequence>
<evidence type="ECO:0000313" key="7">
    <source>
        <dbReference type="Proteomes" id="UP001409585"/>
    </source>
</evidence>
<reference evidence="7" key="1">
    <citation type="journal article" date="2019" name="Int. J. Syst. Evol. Microbiol.">
        <title>The Global Catalogue of Microorganisms (GCM) 10K type strain sequencing project: providing services to taxonomists for standard genome sequencing and annotation.</title>
        <authorList>
            <consortium name="The Broad Institute Genomics Platform"/>
            <consortium name="The Broad Institute Genome Sequencing Center for Infectious Disease"/>
            <person name="Wu L."/>
            <person name="Ma J."/>
        </authorList>
    </citation>
    <scope>NUCLEOTIDE SEQUENCE [LARGE SCALE GENOMIC DNA]</scope>
    <source>
        <strain evidence="7">JCM 19134</strain>
    </source>
</reference>
<dbReference type="PANTHER" id="PTHR30537:SF1">
    <property type="entry name" value="HTH-TYPE TRANSCRIPTIONAL REGULATOR PGRR"/>
    <property type="match status" value="1"/>
</dbReference>
<organism evidence="6 7">
    <name type="scientific">Halioxenophilus aromaticivorans</name>
    <dbReference type="NCBI Taxonomy" id="1306992"/>
    <lineage>
        <taxon>Bacteria</taxon>
        <taxon>Pseudomonadati</taxon>
        <taxon>Pseudomonadota</taxon>
        <taxon>Gammaproteobacteria</taxon>
        <taxon>Alteromonadales</taxon>
        <taxon>Alteromonadaceae</taxon>
        <taxon>Halioxenophilus</taxon>
    </lineage>
</organism>
<dbReference type="EMBL" id="BAABLX010000017">
    <property type="protein sequence ID" value="GAA4943579.1"/>
    <property type="molecule type" value="Genomic_DNA"/>
</dbReference>
<dbReference type="Pfam" id="PF00126">
    <property type="entry name" value="HTH_1"/>
    <property type="match status" value="1"/>
</dbReference>
<evidence type="ECO:0000259" key="5">
    <source>
        <dbReference type="PROSITE" id="PS50931"/>
    </source>
</evidence>